<dbReference type="AlphaFoldDB" id="A0AA37SPC4"/>
<keyword evidence="2" id="KW-1185">Reference proteome</keyword>
<sequence>MSNKKIYDFLRDLTANNSKEWMDENRKRYHEAKDIWLEQIAQILKRLEKYDERMASIKPKDTIMRINNNRRFQPNLPVYKDNFGFSPVGMSEPSFYIHISPSGSFIGGGLYRPDKETLKKIREAIDYDGEKLLEITQQSSFTSYYGGIGEDQEMLKTSPRGYSEDNKNIELLRRKSFTAIRNITPKEVASKDFLDLVEEGYKELIPFNAYLKQAVEFTT</sequence>
<accession>A0AA37SPC4</accession>
<dbReference type="PANTHER" id="PTHR36452:SF1">
    <property type="entry name" value="DUF2461 DOMAIN-CONTAINING PROTEIN"/>
    <property type="match status" value="1"/>
</dbReference>
<reference evidence="1" key="2">
    <citation type="submission" date="2023-01" db="EMBL/GenBank/DDBJ databases">
        <title>Draft genome sequence of Portibacter lacus strain NBRC 108769.</title>
        <authorList>
            <person name="Sun Q."/>
            <person name="Mori K."/>
        </authorList>
    </citation>
    <scope>NUCLEOTIDE SEQUENCE</scope>
    <source>
        <strain evidence="1">NBRC 108769</strain>
    </source>
</reference>
<dbReference type="PIRSF" id="PIRSF028451">
    <property type="entry name" value="UCP028451"/>
    <property type="match status" value="1"/>
</dbReference>
<comment type="caution">
    <text evidence="1">The sequence shown here is derived from an EMBL/GenBank/DDBJ whole genome shotgun (WGS) entry which is preliminary data.</text>
</comment>
<dbReference type="InterPro" id="IPR012808">
    <property type="entry name" value="CHP02453"/>
</dbReference>
<dbReference type="NCBIfam" id="TIGR02453">
    <property type="entry name" value="TIGR02453 family protein"/>
    <property type="match status" value="1"/>
</dbReference>
<name>A0AA37SPC4_9BACT</name>
<evidence type="ECO:0000313" key="1">
    <source>
        <dbReference type="EMBL" id="GLR17552.1"/>
    </source>
</evidence>
<protein>
    <submittedName>
        <fullName evidence="1">TIGR02453 family protein</fullName>
    </submittedName>
</protein>
<dbReference type="EMBL" id="BSOH01000014">
    <property type="protein sequence ID" value="GLR17552.1"/>
    <property type="molecule type" value="Genomic_DNA"/>
</dbReference>
<organism evidence="1 2">
    <name type="scientific">Portibacter lacus</name>
    <dbReference type="NCBI Taxonomy" id="1099794"/>
    <lineage>
        <taxon>Bacteria</taxon>
        <taxon>Pseudomonadati</taxon>
        <taxon>Bacteroidota</taxon>
        <taxon>Saprospiria</taxon>
        <taxon>Saprospirales</taxon>
        <taxon>Haliscomenobacteraceae</taxon>
        <taxon>Portibacter</taxon>
    </lineage>
</organism>
<gene>
    <name evidence="1" type="ORF">GCM10007940_21670</name>
</gene>
<evidence type="ECO:0000313" key="2">
    <source>
        <dbReference type="Proteomes" id="UP001156666"/>
    </source>
</evidence>
<dbReference type="InterPro" id="IPR015996">
    <property type="entry name" value="UCP028451"/>
</dbReference>
<reference evidence="1" key="1">
    <citation type="journal article" date="2014" name="Int. J. Syst. Evol. Microbiol.">
        <title>Complete genome sequence of Corynebacterium casei LMG S-19264T (=DSM 44701T), isolated from a smear-ripened cheese.</title>
        <authorList>
            <consortium name="US DOE Joint Genome Institute (JGI-PGF)"/>
            <person name="Walter F."/>
            <person name="Albersmeier A."/>
            <person name="Kalinowski J."/>
            <person name="Ruckert C."/>
        </authorList>
    </citation>
    <scope>NUCLEOTIDE SEQUENCE</scope>
    <source>
        <strain evidence="1">NBRC 108769</strain>
    </source>
</reference>
<dbReference type="Proteomes" id="UP001156666">
    <property type="component" value="Unassembled WGS sequence"/>
</dbReference>
<dbReference type="Pfam" id="PF09365">
    <property type="entry name" value="DUF2461"/>
    <property type="match status" value="1"/>
</dbReference>
<dbReference type="RefSeq" id="WP_235291220.1">
    <property type="nucleotide sequence ID" value="NZ_BSOH01000014.1"/>
</dbReference>
<proteinExistence type="predicted"/>
<dbReference type="PANTHER" id="PTHR36452">
    <property type="entry name" value="CHROMOSOME 12, WHOLE GENOME SHOTGUN SEQUENCE"/>
    <property type="match status" value="1"/>
</dbReference>